<reference evidence="2" key="1">
    <citation type="submission" date="2020-08" db="EMBL/GenBank/DDBJ databases">
        <title>Multicomponent nature underlies the extraordinary mechanical properties of spider dragline silk.</title>
        <authorList>
            <person name="Kono N."/>
            <person name="Nakamura H."/>
            <person name="Mori M."/>
            <person name="Yoshida Y."/>
            <person name="Ohtoshi R."/>
            <person name="Malay A.D."/>
            <person name="Moran D.A.P."/>
            <person name="Tomita M."/>
            <person name="Numata K."/>
            <person name="Arakawa K."/>
        </authorList>
    </citation>
    <scope>NUCLEOTIDE SEQUENCE</scope>
</reference>
<name>A0A8X6U8N8_NEPPI</name>
<dbReference type="AlphaFoldDB" id="A0A8X6U8N8"/>
<feature type="region of interest" description="Disordered" evidence="1">
    <location>
        <begin position="58"/>
        <end position="81"/>
    </location>
</feature>
<dbReference type="Proteomes" id="UP000887013">
    <property type="component" value="Unassembled WGS sequence"/>
</dbReference>
<evidence type="ECO:0000256" key="1">
    <source>
        <dbReference type="SAM" id="MobiDB-lite"/>
    </source>
</evidence>
<dbReference type="EMBL" id="BMAW01121092">
    <property type="protein sequence ID" value="GFT92489.1"/>
    <property type="molecule type" value="Genomic_DNA"/>
</dbReference>
<protein>
    <submittedName>
        <fullName evidence="2">Uncharacterized protein</fullName>
    </submittedName>
</protein>
<comment type="caution">
    <text evidence="2">The sequence shown here is derived from an EMBL/GenBank/DDBJ whole genome shotgun (WGS) entry which is preliminary data.</text>
</comment>
<evidence type="ECO:0000313" key="3">
    <source>
        <dbReference type="Proteomes" id="UP000887013"/>
    </source>
</evidence>
<gene>
    <name evidence="2" type="ORF">NPIL_526071</name>
</gene>
<sequence length="100" mass="11158">MWPSLTIFEPSPSRNPLSAYIRSLVFLQVQLVKGLSGGKASGTKKGALTFRPPLEKGLNAQGLRFNPTRHNVTDSPPPPRREVLLQSEWEALQKTTRFSE</sequence>
<proteinExistence type="predicted"/>
<accession>A0A8X6U8N8</accession>
<organism evidence="2 3">
    <name type="scientific">Nephila pilipes</name>
    <name type="common">Giant wood spider</name>
    <name type="synonym">Nephila maculata</name>
    <dbReference type="NCBI Taxonomy" id="299642"/>
    <lineage>
        <taxon>Eukaryota</taxon>
        <taxon>Metazoa</taxon>
        <taxon>Ecdysozoa</taxon>
        <taxon>Arthropoda</taxon>
        <taxon>Chelicerata</taxon>
        <taxon>Arachnida</taxon>
        <taxon>Araneae</taxon>
        <taxon>Araneomorphae</taxon>
        <taxon>Entelegynae</taxon>
        <taxon>Araneoidea</taxon>
        <taxon>Nephilidae</taxon>
        <taxon>Nephila</taxon>
    </lineage>
</organism>
<evidence type="ECO:0000313" key="2">
    <source>
        <dbReference type="EMBL" id="GFT92489.1"/>
    </source>
</evidence>
<keyword evidence="3" id="KW-1185">Reference proteome</keyword>